<protein>
    <submittedName>
        <fullName evidence="4">B30.2/SPRY domain-containing protein</fullName>
    </submittedName>
</protein>
<dbReference type="InterPro" id="IPR044736">
    <property type="entry name" value="Gid1/RanBPM/SPLA_SPRY"/>
</dbReference>
<dbReference type="Gene3D" id="2.60.120.920">
    <property type="match status" value="1"/>
</dbReference>
<dbReference type="SMART" id="SM00449">
    <property type="entry name" value="SPRY"/>
    <property type="match status" value="1"/>
</dbReference>
<dbReference type="InterPro" id="IPR003877">
    <property type="entry name" value="SPRY_dom"/>
</dbReference>
<accession>A0A914HNB4</accession>
<dbReference type="SUPFAM" id="SSF49899">
    <property type="entry name" value="Concanavalin A-like lectins/glucanases"/>
    <property type="match status" value="1"/>
</dbReference>
<organism evidence="3 4">
    <name type="scientific">Globodera rostochiensis</name>
    <name type="common">Golden nematode worm</name>
    <name type="synonym">Heterodera rostochiensis</name>
    <dbReference type="NCBI Taxonomy" id="31243"/>
    <lineage>
        <taxon>Eukaryota</taxon>
        <taxon>Metazoa</taxon>
        <taxon>Ecdysozoa</taxon>
        <taxon>Nematoda</taxon>
        <taxon>Chromadorea</taxon>
        <taxon>Rhabditida</taxon>
        <taxon>Tylenchina</taxon>
        <taxon>Tylenchomorpha</taxon>
        <taxon>Tylenchoidea</taxon>
        <taxon>Heteroderidae</taxon>
        <taxon>Heteroderinae</taxon>
        <taxon>Globodera</taxon>
    </lineage>
</organism>
<dbReference type="PANTHER" id="PTHR12864">
    <property type="entry name" value="RAN BINDING PROTEIN 9-RELATED"/>
    <property type="match status" value="1"/>
</dbReference>
<evidence type="ECO:0000313" key="3">
    <source>
        <dbReference type="Proteomes" id="UP000887572"/>
    </source>
</evidence>
<dbReference type="Proteomes" id="UP000887572">
    <property type="component" value="Unplaced"/>
</dbReference>
<name>A0A914HNB4_GLORO</name>
<feature type="signal peptide" evidence="1">
    <location>
        <begin position="1"/>
        <end position="15"/>
    </location>
</feature>
<evidence type="ECO:0000313" key="4">
    <source>
        <dbReference type="WBParaSite" id="Gr19_v10_g2359.t1"/>
    </source>
</evidence>
<evidence type="ECO:0000259" key="2">
    <source>
        <dbReference type="PROSITE" id="PS50188"/>
    </source>
</evidence>
<dbReference type="CDD" id="cd12885">
    <property type="entry name" value="SPRY_RanBP_like"/>
    <property type="match status" value="1"/>
</dbReference>
<dbReference type="InterPro" id="IPR050618">
    <property type="entry name" value="Ubq-SigPath_Reg"/>
</dbReference>
<feature type="chain" id="PRO_5037504070" evidence="1">
    <location>
        <begin position="16"/>
        <end position="234"/>
    </location>
</feature>
<feature type="domain" description="B30.2/SPRY" evidence="2">
    <location>
        <begin position="15"/>
        <end position="224"/>
    </location>
</feature>
<proteinExistence type="predicted"/>
<keyword evidence="1" id="KW-0732">Signal</keyword>
<dbReference type="InterPro" id="IPR043136">
    <property type="entry name" value="B30.2/SPRY_sf"/>
</dbReference>
<dbReference type="AlphaFoldDB" id="A0A914HNB4"/>
<dbReference type="InterPro" id="IPR001870">
    <property type="entry name" value="B30.2/SPRY"/>
</dbReference>
<dbReference type="Pfam" id="PF00622">
    <property type="entry name" value="SPRY"/>
    <property type="match status" value="1"/>
</dbReference>
<dbReference type="WBParaSite" id="Gr19_v10_g2359.t1">
    <property type="protein sequence ID" value="Gr19_v10_g2359.t1"/>
    <property type="gene ID" value="Gr19_v10_g2359"/>
</dbReference>
<dbReference type="PROSITE" id="PS50188">
    <property type="entry name" value="B302_SPRY"/>
    <property type="match status" value="1"/>
</dbReference>
<dbReference type="InterPro" id="IPR013320">
    <property type="entry name" value="ConA-like_dom_sf"/>
</dbReference>
<reference evidence="4" key="1">
    <citation type="submission" date="2022-11" db="UniProtKB">
        <authorList>
            <consortium name="WormBaseParasite"/>
        </authorList>
    </citation>
    <scope>IDENTIFICATION</scope>
</reference>
<keyword evidence="3" id="KW-1185">Reference proteome</keyword>
<evidence type="ECO:0000256" key="1">
    <source>
        <dbReference type="SAM" id="SignalP"/>
    </source>
</evidence>
<sequence length="234" mass="25506">MRTFLFLAAVRLIVAASILLETDAVGPSSSGNAEPNEGLTLENQWVSAAPDVKLALIGPKQLIGQHNGEIEAHRSVRAELPILTENLGTFYYEMKILEEGVNDGVFIGLATKEMPLSGTHVGYYNGTYGYASDGTIWGHEVAGCSHWGYGRPYITGNHKFVVDDVVGCGMDLATRKMFYTINGERLETADLLVDPAANLSNLFPCVSLWTPDDKIVANFGPDFKFKFTADGIRK</sequence>